<keyword evidence="7" id="KW-0804">Transcription</keyword>
<evidence type="ECO:0000256" key="7">
    <source>
        <dbReference type="ARBA" id="ARBA00023163"/>
    </source>
</evidence>
<evidence type="ECO:0000256" key="9">
    <source>
        <dbReference type="PROSITE-ProRule" id="PRU00470"/>
    </source>
</evidence>
<dbReference type="OrthoDB" id="514967at2759"/>
<dbReference type="Gene3D" id="4.10.1100.10">
    <property type="entry name" value="Transcription factor, SBP-box domain"/>
    <property type="match status" value="1"/>
</dbReference>
<proteinExistence type="predicted"/>
<evidence type="ECO:0000256" key="1">
    <source>
        <dbReference type="ARBA" id="ARBA00004123"/>
    </source>
</evidence>
<organism evidence="12 13">
    <name type="scientific">Cicer arietinum</name>
    <name type="common">Chickpea</name>
    <name type="synonym">Garbanzo</name>
    <dbReference type="NCBI Taxonomy" id="3827"/>
    <lineage>
        <taxon>Eukaryota</taxon>
        <taxon>Viridiplantae</taxon>
        <taxon>Streptophyta</taxon>
        <taxon>Embryophyta</taxon>
        <taxon>Tracheophyta</taxon>
        <taxon>Spermatophyta</taxon>
        <taxon>Magnoliopsida</taxon>
        <taxon>eudicotyledons</taxon>
        <taxon>Gunneridae</taxon>
        <taxon>Pentapetalae</taxon>
        <taxon>rosids</taxon>
        <taxon>fabids</taxon>
        <taxon>Fabales</taxon>
        <taxon>Fabaceae</taxon>
        <taxon>Papilionoideae</taxon>
        <taxon>50 kb inversion clade</taxon>
        <taxon>NPAAA clade</taxon>
        <taxon>Hologalegina</taxon>
        <taxon>IRL clade</taxon>
        <taxon>Cicereae</taxon>
        <taxon>Cicer</taxon>
    </lineage>
</organism>
<dbReference type="InterPro" id="IPR044817">
    <property type="entry name" value="SBP-like"/>
</dbReference>
<feature type="region of interest" description="Disordered" evidence="10">
    <location>
        <begin position="163"/>
        <end position="188"/>
    </location>
</feature>
<reference evidence="12" key="1">
    <citation type="journal article" date="2013" name="Nat. Biotechnol.">
        <title>Draft genome sequence of chickpea (Cicer arietinum) provides a resource for trait improvement.</title>
        <authorList>
            <person name="Varshney R.K."/>
            <person name="Song C."/>
            <person name="Saxena R.K."/>
            <person name="Azam S."/>
            <person name="Yu S."/>
            <person name="Sharpe A.G."/>
            <person name="Cannon S."/>
            <person name="Baek J."/>
            <person name="Rosen B.D."/>
            <person name="Tar'an B."/>
            <person name="Millan T."/>
            <person name="Zhang X."/>
            <person name="Ramsay L.D."/>
            <person name="Iwata A."/>
            <person name="Wang Y."/>
            <person name="Nelson W."/>
            <person name="Farmer A.D."/>
            <person name="Gaur P.M."/>
            <person name="Soderlund C."/>
            <person name="Penmetsa R.V."/>
            <person name="Xu C."/>
            <person name="Bharti A.K."/>
            <person name="He W."/>
            <person name="Winter P."/>
            <person name="Zhao S."/>
            <person name="Hane J.K."/>
            <person name="Carrasquilla-Garcia N."/>
            <person name="Condie J.A."/>
            <person name="Upadhyaya H.D."/>
            <person name="Luo M.C."/>
            <person name="Thudi M."/>
            <person name="Gowda C.L."/>
            <person name="Singh N.P."/>
            <person name="Lichtenzveig J."/>
            <person name="Gali K.K."/>
            <person name="Rubio J."/>
            <person name="Nadarajan N."/>
            <person name="Dolezel J."/>
            <person name="Bansal K.C."/>
            <person name="Xu X."/>
            <person name="Edwards D."/>
            <person name="Zhang G."/>
            <person name="Kahl G."/>
            <person name="Gil J."/>
            <person name="Singh K.B."/>
            <person name="Datta S.K."/>
            <person name="Jackson S.A."/>
            <person name="Wang J."/>
            <person name="Cook D.R."/>
        </authorList>
    </citation>
    <scope>NUCLEOTIDE SEQUENCE [LARGE SCALE GENOMIC DNA]</scope>
    <source>
        <strain evidence="12">cv. CDC Frontier</strain>
    </source>
</reference>
<feature type="region of interest" description="Disordered" evidence="10">
    <location>
        <begin position="370"/>
        <end position="389"/>
    </location>
</feature>
<feature type="region of interest" description="Disordered" evidence="10">
    <location>
        <begin position="56"/>
        <end position="89"/>
    </location>
</feature>
<evidence type="ECO:0000256" key="2">
    <source>
        <dbReference type="ARBA" id="ARBA00022723"/>
    </source>
</evidence>
<dbReference type="InterPro" id="IPR004333">
    <property type="entry name" value="SBP_dom"/>
</dbReference>
<name>A0A1S2YB57_CICAR</name>
<dbReference type="PaxDb" id="3827-XP_004501714.1"/>
<dbReference type="KEGG" id="cam:101507093"/>
<sequence>MEWNLKSTSWDLGGIEEATLPNIETMDDDESSRFEVYRMKGEFSVDLKLGQVVNSSNESPLPLLSSKDASVSKMGTPPPPTPSSGSSKRARVVNSSAMTVSCLVDGCNSDLSKCRDYHRRHKVCELHSKTPEVTIGGLKQRFCQQCSRFHSLEQFDERKRSCRKRLDGHNRRRRKPQPEPLTRPASSFLSNYQGTQLLPFSSSTAMVNSPWRSGLITSCHINNQHQQVHVVDHKQDLFLGSTTTNYGETKRLQFSQSDNNPTLDHNQNNTPLLRTSPLSESDGLRTKMCCDNLTTTSSVHESPCALSLLSSSQTHTTHENGLNQMVQSHSMSSMQPLGLSLHANNGFESMDRVLVPNGSESDHCSSLYNIGSDGSQGNEAPQLFPYQWE</sequence>
<dbReference type="Pfam" id="PF03110">
    <property type="entry name" value="SBP"/>
    <property type="match status" value="1"/>
</dbReference>
<evidence type="ECO:0000256" key="3">
    <source>
        <dbReference type="ARBA" id="ARBA00022771"/>
    </source>
</evidence>
<dbReference type="RefSeq" id="XP_004501715.1">
    <property type="nucleotide sequence ID" value="XM_004501658.3"/>
</dbReference>
<dbReference type="Proteomes" id="UP000087171">
    <property type="component" value="Chromosome Ca5"/>
</dbReference>
<gene>
    <name evidence="13" type="primary">LOC101507093</name>
</gene>
<evidence type="ECO:0000256" key="4">
    <source>
        <dbReference type="ARBA" id="ARBA00022833"/>
    </source>
</evidence>
<dbReference type="PANTHER" id="PTHR31251:SF207">
    <property type="entry name" value="SQUAMOSA PROMOTER-BINDING-LIKE PROTEIN 13A-RELATED"/>
    <property type="match status" value="1"/>
</dbReference>
<evidence type="ECO:0000313" key="13">
    <source>
        <dbReference type="RefSeq" id="XP_004501715.1"/>
    </source>
</evidence>
<accession>A0A1S2YB57</accession>
<protein>
    <submittedName>
        <fullName evidence="13">Squamosa promoter-binding-like protein 13A</fullName>
    </submittedName>
</protein>
<keyword evidence="2" id="KW-0479">Metal-binding</keyword>
<dbReference type="FunFam" id="4.10.1100.10:FF:000001">
    <property type="entry name" value="Squamosa promoter-binding-like protein 14"/>
    <property type="match status" value="1"/>
</dbReference>
<comment type="subcellular location">
    <subcellularLocation>
        <location evidence="1">Nucleus</location>
    </subcellularLocation>
</comment>
<keyword evidence="6" id="KW-0238">DNA-binding</keyword>
<dbReference type="GeneID" id="101507093"/>
<dbReference type="SMR" id="A0A1S2YB57"/>
<dbReference type="AlphaFoldDB" id="A0A1S2YB57"/>
<evidence type="ECO:0000313" key="12">
    <source>
        <dbReference type="Proteomes" id="UP000087171"/>
    </source>
</evidence>
<evidence type="ECO:0000259" key="11">
    <source>
        <dbReference type="PROSITE" id="PS51141"/>
    </source>
</evidence>
<keyword evidence="8" id="KW-0539">Nucleus</keyword>
<keyword evidence="5" id="KW-0805">Transcription regulation</keyword>
<dbReference type="eggNOG" id="ENOG502QRGA">
    <property type="taxonomic scope" value="Eukaryota"/>
</dbReference>
<dbReference type="PANTHER" id="PTHR31251">
    <property type="entry name" value="SQUAMOSA PROMOTER-BINDING-LIKE PROTEIN 4"/>
    <property type="match status" value="1"/>
</dbReference>
<keyword evidence="4" id="KW-0862">Zinc</keyword>
<dbReference type="SUPFAM" id="SSF103612">
    <property type="entry name" value="SBT domain"/>
    <property type="match status" value="1"/>
</dbReference>
<dbReference type="GO" id="GO:0005634">
    <property type="term" value="C:nucleus"/>
    <property type="evidence" value="ECO:0007669"/>
    <property type="project" value="UniProtKB-SubCell"/>
</dbReference>
<feature type="compositionally biased region" description="Low complexity" evidence="10">
    <location>
        <begin position="56"/>
        <end position="66"/>
    </location>
</feature>
<keyword evidence="3 9" id="KW-0863">Zinc-finger</keyword>
<keyword evidence="12" id="KW-1185">Reference proteome</keyword>
<feature type="compositionally biased region" description="Polar residues" evidence="10">
    <location>
        <begin position="370"/>
        <end position="379"/>
    </location>
</feature>
<reference evidence="13" key="2">
    <citation type="submission" date="2025-08" db="UniProtKB">
        <authorList>
            <consortium name="RefSeq"/>
        </authorList>
    </citation>
    <scope>IDENTIFICATION</scope>
    <source>
        <tissue evidence="13">Etiolated seedlings</tissue>
    </source>
</reference>
<feature type="domain" description="SBP-type" evidence="11">
    <location>
        <begin position="99"/>
        <end position="176"/>
    </location>
</feature>
<dbReference type="GO" id="GO:0003677">
    <property type="term" value="F:DNA binding"/>
    <property type="evidence" value="ECO:0007669"/>
    <property type="project" value="UniProtKB-KW"/>
</dbReference>
<feature type="region of interest" description="Disordered" evidence="10">
    <location>
        <begin position="254"/>
        <end position="278"/>
    </location>
</feature>
<dbReference type="GO" id="GO:0008270">
    <property type="term" value="F:zinc ion binding"/>
    <property type="evidence" value="ECO:0007669"/>
    <property type="project" value="UniProtKB-KW"/>
</dbReference>
<evidence type="ECO:0000256" key="10">
    <source>
        <dbReference type="SAM" id="MobiDB-lite"/>
    </source>
</evidence>
<evidence type="ECO:0000256" key="6">
    <source>
        <dbReference type="ARBA" id="ARBA00023125"/>
    </source>
</evidence>
<dbReference type="PROSITE" id="PS51141">
    <property type="entry name" value="ZF_SBP"/>
    <property type="match status" value="1"/>
</dbReference>
<dbReference type="InterPro" id="IPR036893">
    <property type="entry name" value="SBP_sf"/>
</dbReference>
<evidence type="ECO:0000256" key="5">
    <source>
        <dbReference type="ARBA" id="ARBA00023015"/>
    </source>
</evidence>
<evidence type="ECO:0000256" key="8">
    <source>
        <dbReference type="ARBA" id="ARBA00023242"/>
    </source>
</evidence>